<dbReference type="PANTHER" id="PTHR11014">
    <property type="entry name" value="PEPTIDASE M20 FAMILY MEMBER"/>
    <property type="match status" value="1"/>
</dbReference>
<dbReference type="Pfam" id="PF01546">
    <property type="entry name" value="Peptidase_M20"/>
    <property type="match status" value="1"/>
</dbReference>
<comment type="similarity">
    <text evidence="1">Belongs to the peptidase M20 family.</text>
</comment>
<name>A0A3E0ISH3_9STAP</name>
<dbReference type="SUPFAM" id="SSF53187">
    <property type="entry name" value="Zn-dependent exopeptidases"/>
    <property type="match status" value="1"/>
</dbReference>
<dbReference type="GO" id="GO:0046872">
    <property type="term" value="F:metal ion binding"/>
    <property type="evidence" value="ECO:0007669"/>
    <property type="project" value="UniProtKB-KW"/>
</dbReference>
<dbReference type="NCBIfam" id="TIGR01891">
    <property type="entry name" value="amidohydrolases"/>
    <property type="match status" value="1"/>
</dbReference>
<feature type="binding site" evidence="3">
    <location>
        <position position="346"/>
    </location>
    <ligand>
        <name>Mn(2+)</name>
        <dbReference type="ChEBI" id="CHEBI:29035"/>
        <label>2</label>
    </ligand>
</feature>
<evidence type="ECO:0000256" key="3">
    <source>
        <dbReference type="PIRSR" id="PIRSR005962-1"/>
    </source>
</evidence>
<feature type="binding site" evidence="3">
    <location>
        <position position="95"/>
    </location>
    <ligand>
        <name>Mn(2+)</name>
        <dbReference type="ChEBI" id="CHEBI:29035"/>
        <label>2</label>
    </ligand>
</feature>
<feature type="domain" description="Peptidase M20 dimerisation" evidence="4">
    <location>
        <begin position="172"/>
        <end position="274"/>
    </location>
</feature>
<keyword evidence="3" id="KW-0464">Manganese</keyword>
<dbReference type="PIRSF" id="PIRSF005962">
    <property type="entry name" value="Pept_M20D_amidohydro"/>
    <property type="match status" value="1"/>
</dbReference>
<dbReference type="InterPro" id="IPR036264">
    <property type="entry name" value="Bact_exopeptidase_dim_dom"/>
</dbReference>
<feature type="binding site" evidence="3">
    <location>
        <position position="153"/>
    </location>
    <ligand>
        <name>Mn(2+)</name>
        <dbReference type="ChEBI" id="CHEBI:29035"/>
        <label>2</label>
    </ligand>
</feature>
<dbReference type="InterPro" id="IPR002933">
    <property type="entry name" value="Peptidase_M20"/>
</dbReference>
<dbReference type="Proteomes" id="UP000256562">
    <property type="component" value="Unassembled WGS sequence"/>
</dbReference>
<evidence type="ECO:0000256" key="2">
    <source>
        <dbReference type="ARBA" id="ARBA00022801"/>
    </source>
</evidence>
<gene>
    <name evidence="5" type="ORF">DOS83_01230</name>
</gene>
<sequence length="375" mass="41836">MTNLTDQLIEWRRTFHENPEVSLEEYETTKRIRKILEDYHIKIIDVPLETGLIAEIGQGDRLLAVRTDIDALPIKEQTELAFKSKNNGVMHACGHDIHMAAVLGTAVLLKKEEQQLNGRVRLIFQAAEEIGYGAAKVAESRVLDGAKAIIGFHNDPSLKVGEWRAKSGYMTSNVDRFEIEIEGVGAHAAMPQDGNDPNIVVAQVILSLQTIVSRNIAPYEEAVVSIGRIESGHTWNVIPQSARLEGTVRSLDANVRDTIEHRMYEICDGIAKQYGLEVKLNYQRITQSVYNDAHLQQIAYEIAQSVGYDVDVLTRALTIGEDFSGYQGVAPVHFAMIGSESGYALHHPQYNPNEAILDKVPDYFVSFVKRLLQDA</sequence>
<evidence type="ECO:0000313" key="6">
    <source>
        <dbReference type="Proteomes" id="UP000256562"/>
    </source>
</evidence>
<dbReference type="Gene3D" id="3.40.630.10">
    <property type="entry name" value="Zn peptidases"/>
    <property type="match status" value="1"/>
</dbReference>
<comment type="cofactor">
    <cofactor evidence="3">
        <name>Mn(2+)</name>
        <dbReference type="ChEBI" id="CHEBI:29035"/>
    </cofactor>
    <text evidence="3">The Mn(2+) ion enhances activity.</text>
</comment>
<organism evidence="5 6">
    <name type="scientific">Staphylococcus felis</name>
    <dbReference type="NCBI Taxonomy" id="46127"/>
    <lineage>
        <taxon>Bacteria</taxon>
        <taxon>Bacillati</taxon>
        <taxon>Bacillota</taxon>
        <taxon>Bacilli</taxon>
        <taxon>Bacillales</taxon>
        <taxon>Staphylococcaceae</taxon>
        <taxon>Staphylococcus</taxon>
    </lineage>
</organism>
<evidence type="ECO:0000259" key="4">
    <source>
        <dbReference type="Pfam" id="PF07687"/>
    </source>
</evidence>
<dbReference type="EMBL" id="QKXQ01000051">
    <property type="protein sequence ID" value="REI00546.1"/>
    <property type="molecule type" value="Genomic_DNA"/>
</dbReference>
<dbReference type="FunFam" id="3.30.70.360:FF:000014">
    <property type="entry name" value="N-acyl-L-amino acid amidohydrolase"/>
    <property type="match status" value="1"/>
</dbReference>
<reference evidence="5 6" key="1">
    <citation type="journal article" date="2018" name="Vet. Microbiol.">
        <title>Characterisation of Staphylococcus felis isolated from cats using whole genome sequencing.</title>
        <authorList>
            <person name="Worthing K."/>
            <person name="Pang S."/>
            <person name="Trott D.J."/>
            <person name="Abraham S."/>
            <person name="Coombs G.W."/>
            <person name="Jordan D."/>
            <person name="McIntyre L."/>
            <person name="Davies M.R."/>
            <person name="Norris J."/>
        </authorList>
    </citation>
    <scope>NUCLEOTIDE SEQUENCE [LARGE SCALE GENOMIC DNA]</scope>
    <source>
        <strain evidence="5 6">F9</strain>
    </source>
</reference>
<dbReference type="OrthoDB" id="9776731at2"/>
<dbReference type="InterPro" id="IPR011650">
    <property type="entry name" value="Peptidase_M20_dimer"/>
</dbReference>
<evidence type="ECO:0000256" key="1">
    <source>
        <dbReference type="ARBA" id="ARBA00006153"/>
    </source>
</evidence>
<accession>A0A3E0ISH3</accession>
<keyword evidence="2 5" id="KW-0378">Hydrolase</keyword>
<dbReference type="GO" id="GO:0016787">
    <property type="term" value="F:hydrolase activity"/>
    <property type="evidence" value="ECO:0007669"/>
    <property type="project" value="UniProtKB-KW"/>
</dbReference>
<dbReference type="Gene3D" id="3.30.70.360">
    <property type="match status" value="1"/>
</dbReference>
<dbReference type="AlphaFoldDB" id="A0A3E0ISH3"/>
<dbReference type="SUPFAM" id="SSF55031">
    <property type="entry name" value="Bacterial exopeptidase dimerisation domain"/>
    <property type="match status" value="1"/>
</dbReference>
<dbReference type="Pfam" id="PF07687">
    <property type="entry name" value="M20_dimer"/>
    <property type="match status" value="1"/>
</dbReference>
<dbReference type="PANTHER" id="PTHR11014:SF63">
    <property type="entry name" value="METALLOPEPTIDASE, PUTATIVE (AFU_ORTHOLOGUE AFUA_6G09600)-RELATED"/>
    <property type="match status" value="1"/>
</dbReference>
<proteinExistence type="inferred from homology"/>
<feature type="binding site" evidence="3">
    <location>
        <position position="129"/>
    </location>
    <ligand>
        <name>Mn(2+)</name>
        <dbReference type="ChEBI" id="CHEBI:29035"/>
        <label>2</label>
    </ligand>
</feature>
<dbReference type="RefSeq" id="WP_116093577.1">
    <property type="nucleotide sequence ID" value="NZ_QKXQ01000051.1"/>
</dbReference>
<comment type="caution">
    <text evidence="5">The sequence shown here is derived from an EMBL/GenBank/DDBJ whole genome shotgun (WGS) entry which is preliminary data.</text>
</comment>
<evidence type="ECO:0000313" key="5">
    <source>
        <dbReference type="EMBL" id="REI00546.1"/>
    </source>
</evidence>
<protein>
    <submittedName>
        <fullName evidence="5">Amidohydrolase</fullName>
    </submittedName>
</protein>
<keyword evidence="3" id="KW-0479">Metal-binding</keyword>
<feature type="binding site" evidence="3">
    <location>
        <position position="93"/>
    </location>
    <ligand>
        <name>Mn(2+)</name>
        <dbReference type="ChEBI" id="CHEBI:29035"/>
        <label>2</label>
    </ligand>
</feature>
<dbReference type="InterPro" id="IPR017439">
    <property type="entry name" value="Amidohydrolase"/>
</dbReference>